<gene>
    <name evidence="2" type="ORF">CCAM_LOCUS7824</name>
</gene>
<dbReference type="EMBL" id="OOIL02000516">
    <property type="protein sequence ID" value="VFQ66048.1"/>
    <property type="molecule type" value="Genomic_DNA"/>
</dbReference>
<dbReference type="Proteomes" id="UP000595140">
    <property type="component" value="Unassembled WGS sequence"/>
</dbReference>
<evidence type="ECO:0000313" key="3">
    <source>
        <dbReference type="Proteomes" id="UP000595140"/>
    </source>
</evidence>
<evidence type="ECO:0000256" key="1">
    <source>
        <dbReference type="SAM" id="MobiDB-lite"/>
    </source>
</evidence>
<feature type="region of interest" description="Disordered" evidence="1">
    <location>
        <begin position="14"/>
        <end position="48"/>
    </location>
</feature>
<reference evidence="2 3" key="1">
    <citation type="submission" date="2018-04" db="EMBL/GenBank/DDBJ databases">
        <authorList>
            <person name="Vogel A."/>
        </authorList>
    </citation>
    <scope>NUCLEOTIDE SEQUENCE [LARGE SCALE GENOMIC DNA]</scope>
</reference>
<evidence type="ECO:0000313" key="2">
    <source>
        <dbReference type="EMBL" id="VFQ66048.1"/>
    </source>
</evidence>
<dbReference type="AlphaFoldDB" id="A0A484KN51"/>
<accession>A0A484KN51</accession>
<protein>
    <submittedName>
        <fullName evidence="2">Uncharacterized protein</fullName>
    </submittedName>
</protein>
<keyword evidence="3" id="KW-1185">Reference proteome</keyword>
<proteinExistence type="predicted"/>
<sequence>MVIRDLTIPSFKLLSDSDEDKSSPTPVPTTLNPLIPKYDSVDTRSGTSDTDPTWWYWKIYLWGDHFPSEEEGGCVEDGEDEESITSE</sequence>
<organism evidence="2 3">
    <name type="scientific">Cuscuta campestris</name>
    <dbReference type="NCBI Taxonomy" id="132261"/>
    <lineage>
        <taxon>Eukaryota</taxon>
        <taxon>Viridiplantae</taxon>
        <taxon>Streptophyta</taxon>
        <taxon>Embryophyta</taxon>
        <taxon>Tracheophyta</taxon>
        <taxon>Spermatophyta</taxon>
        <taxon>Magnoliopsida</taxon>
        <taxon>eudicotyledons</taxon>
        <taxon>Gunneridae</taxon>
        <taxon>Pentapetalae</taxon>
        <taxon>asterids</taxon>
        <taxon>lamiids</taxon>
        <taxon>Solanales</taxon>
        <taxon>Convolvulaceae</taxon>
        <taxon>Cuscuteae</taxon>
        <taxon>Cuscuta</taxon>
        <taxon>Cuscuta subgen. Grammica</taxon>
        <taxon>Cuscuta sect. Cleistogrammica</taxon>
    </lineage>
</organism>
<name>A0A484KN51_9ASTE</name>